<reference evidence="1" key="1">
    <citation type="submission" date="2021-01" db="EMBL/GenBank/DDBJ databases">
        <title>Whole genome shotgun sequence of Actinoplanes ferrugineus NBRC 15555.</title>
        <authorList>
            <person name="Komaki H."/>
            <person name="Tamura T."/>
        </authorList>
    </citation>
    <scope>NUCLEOTIDE SEQUENCE</scope>
    <source>
        <strain evidence="1">NBRC 15555</strain>
    </source>
</reference>
<keyword evidence="2" id="KW-1185">Reference proteome</keyword>
<comment type="caution">
    <text evidence="1">The sequence shown here is derived from an EMBL/GenBank/DDBJ whole genome shotgun (WGS) entry which is preliminary data.</text>
</comment>
<sequence>MNSHWELKEFRVLFPRWRDLSEPKPPADVARRVDLWWRGLEYSPDRPRADRVSPDRDPVGNLWWTWVPNGDWTDEQKRRFQVVCYVRVFEHDDPRRIVCEKFETCEAVSPSAGPVA</sequence>
<name>A0A919IZJ7_9ACTN</name>
<dbReference type="Proteomes" id="UP000598174">
    <property type="component" value="Unassembled WGS sequence"/>
</dbReference>
<dbReference type="EMBL" id="BOMM01000014">
    <property type="protein sequence ID" value="GIE10183.1"/>
    <property type="molecule type" value="Genomic_DNA"/>
</dbReference>
<evidence type="ECO:0000313" key="1">
    <source>
        <dbReference type="EMBL" id="GIE10183.1"/>
    </source>
</evidence>
<dbReference type="RefSeq" id="WP_203816747.1">
    <property type="nucleotide sequence ID" value="NZ_BAAABP010000007.1"/>
</dbReference>
<dbReference type="AlphaFoldDB" id="A0A919IZJ7"/>
<evidence type="ECO:0000313" key="2">
    <source>
        <dbReference type="Proteomes" id="UP000598174"/>
    </source>
</evidence>
<accession>A0A919IZJ7</accession>
<proteinExistence type="predicted"/>
<protein>
    <submittedName>
        <fullName evidence="1">Uncharacterized protein</fullName>
    </submittedName>
</protein>
<organism evidence="1 2">
    <name type="scientific">Paractinoplanes ferrugineus</name>
    <dbReference type="NCBI Taxonomy" id="113564"/>
    <lineage>
        <taxon>Bacteria</taxon>
        <taxon>Bacillati</taxon>
        <taxon>Actinomycetota</taxon>
        <taxon>Actinomycetes</taxon>
        <taxon>Micromonosporales</taxon>
        <taxon>Micromonosporaceae</taxon>
        <taxon>Paractinoplanes</taxon>
    </lineage>
</organism>
<gene>
    <name evidence="1" type="ORF">Afe05nite_20230</name>
</gene>